<evidence type="ECO:0000313" key="3">
    <source>
        <dbReference type="Proteomes" id="UP000297245"/>
    </source>
</evidence>
<feature type="region of interest" description="Disordered" evidence="1">
    <location>
        <begin position="92"/>
        <end position="176"/>
    </location>
</feature>
<evidence type="ECO:0000313" key="2">
    <source>
        <dbReference type="EMBL" id="THV01594.1"/>
    </source>
</evidence>
<keyword evidence="3" id="KW-1185">Reference proteome</keyword>
<dbReference type="Proteomes" id="UP000297245">
    <property type="component" value="Unassembled WGS sequence"/>
</dbReference>
<proteinExistence type="predicted"/>
<name>A0A4S8MHF4_DENBC</name>
<feature type="compositionally biased region" description="Polar residues" evidence="1">
    <location>
        <begin position="92"/>
        <end position="112"/>
    </location>
</feature>
<sequence length="459" mass="49138">MSVLGGELLRIELAEMGLRSDENNIRRAGGRENALRGSLSTQGREENDSVDSTTPTFGFYATLIGSLRVGESGNGIAERLGALESNLISLDDPTTSAQPPVSSTVSVISDTPQPEPVPQTASICTFFHDKSAKRKAPTGPTKSRKRKKVDYTKFTQIDKAGTSAPNSPPLPEHESDCDEAIPTSFLNMSNRLIKKQPFQTGIENTDIKTAPRVGDLFSSPSLRNQGLNSFVIPTQNQMFRKTNPPFVTEVTPEKTVQGGVDIQEEAEPSLENLMRSLNDSSGVEIVDLPESTNSPCESDMGNQPLSTSSLLDAQFHRAKISMMSCTMARVLKDAPDDMLVSKSGPESALAPLELLAVANKHDFPSITPTRKEMEEILDSESSQINQTNAVLSPVPTTNSGSELATTPLVQLRTGSTIAASRVVANSTDVGSASAEPSFVANGSEPAIVSQIEMEAEKDS</sequence>
<organism evidence="2 3">
    <name type="scientific">Dendrothele bispora (strain CBS 962.96)</name>
    <dbReference type="NCBI Taxonomy" id="1314807"/>
    <lineage>
        <taxon>Eukaryota</taxon>
        <taxon>Fungi</taxon>
        <taxon>Dikarya</taxon>
        <taxon>Basidiomycota</taxon>
        <taxon>Agaricomycotina</taxon>
        <taxon>Agaricomycetes</taxon>
        <taxon>Agaricomycetidae</taxon>
        <taxon>Agaricales</taxon>
        <taxon>Agaricales incertae sedis</taxon>
        <taxon>Dendrothele</taxon>
    </lineage>
</organism>
<gene>
    <name evidence="2" type="ORF">K435DRAFT_853609</name>
</gene>
<feature type="region of interest" description="Disordered" evidence="1">
    <location>
        <begin position="29"/>
        <end position="53"/>
    </location>
</feature>
<accession>A0A4S8MHF4</accession>
<dbReference type="EMBL" id="ML179087">
    <property type="protein sequence ID" value="THV01594.1"/>
    <property type="molecule type" value="Genomic_DNA"/>
</dbReference>
<protein>
    <submittedName>
        <fullName evidence="2">Uncharacterized protein</fullName>
    </submittedName>
</protein>
<reference evidence="2 3" key="1">
    <citation type="journal article" date="2019" name="Nat. Ecol. Evol.">
        <title>Megaphylogeny resolves global patterns of mushroom evolution.</title>
        <authorList>
            <person name="Varga T."/>
            <person name="Krizsan K."/>
            <person name="Foldi C."/>
            <person name="Dima B."/>
            <person name="Sanchez-Garcia M."/>
            <person name="Sanchez-Ramirez S."/>
            <person name="Szollosi G.J."/>
            <person name="Szarkandi J.G."/>
            <person name="Papp V."/>
            <person name="Albert L."/>
            <person name="Andreopoulos W."/>
            <person name="Angelini C."/>
            <person name="Antonin V."/>
            <person name="Barry K.W."/>
            <person name="Bougher N.L."/>
            <person name="Buchanan P."/>
            <person name="Buyck B."/>
            <person name="Bense V."/>
            <person name="Catcheside P."/>
            <person name="Chovatia M."/>
            <person name="Cooper J."/>
            <person name="Damon W."/>
            <person name="Desjardin D."/>
            <person name="Finy P."/>
            <person name="Geml J."/>
            <person name="Haridas S."/>
            <person name="Hughes K."/>
            <person name="Justo A."/>
            <person name="Karasinski D."/>
            <person name="Kautmanova I."/>
            <person name="Kiss B."/>
            <person name="Kocsube S."/>
            <person name="Kotiranta H."/>
            <person name="LaButti K.M."/>
            <person name="Lechner B.E."/>
            <person name="Liimatainen K."/>
            <person name="Lipzen A."/>
            <person name="Lukacs Z."/>
            <person name="Mihaltcheva S."/>
            <person name="Morgado L.N."/>
            <person name="Niskanen T."/>
            <person name="Noordeloos M.E."/>
            <person name="Ohm R.A."/>
            <person name="Ortiz-Santana B."/>
            <person name="Ovrebo C."/>
            <person name="Racz N."/>
            <person name="Riley R."/>
            <person name="Savchenko A."/>
            <person name="Shiryaev A."/>
            <person name="Soop K."/>
            <person name="Spirin V."/>
            <person name="Szebenyi C."/>
            <person name="Tomsovsky M."/>
            <person name="Tulloss R.E."/>
            <person name="Uehling J."/>
            <person name="Grigoriev I.V."/>
            <person name="Vagvolgyi C."/>
            <person name="Papp T."/>
            <person name="Martin F.M."/>
            <person name="Miettinen O."/>
            <person name="Hibbett D.S."/>
            <person name="Nagy L.G."/>
        </authorList>
    </citation>
    <scope>NUCLEOTIDE SEQUENCE [LARGE SCALE GENOMIC DNA]</scope>
    <source>
        <strain evidence="2 3">CBS 962.96</strain>
    </source>
</reference>
<feature type="compositionally biased region" description="Basic residues" evidence="1">
    <location>
        <begin position="131"/>
        <end position="148"/>
    </location>
</feature>
<evidence type="ECO:0000256" key="1">
    <source>
        <dbReference type="SAM" id="MobiDB-lite"/>
    </source>
</evidence>
<dbReference type="AlphaFoldDB" id="A0A4S8MHF4"/>